<dbReference type="PATRIC" id="fig|1348973.3.peg.4360"/>
<dbReference type="InterPro" id="IPR038071">
    <property type="entry name" value="UROD/MetE-like_sf"/>
</dbReference>
<comment type="caution">
    <text evidence="1">The sequence shown here is derived from an EMBL/GenBank/DDBJ whole genome shotgun (WGS) entry which is preliminary data.</text>
</comment>
<evidence type="ECO:0000313" key="2">
    <source>
        <dbReference type="Proteomes" id="UP000027936"/>
    </source>
</evidence>
<protein>
    <recommendedName>
        <fullName evidence="3">Uroporphyrinogen decarboxylase (URO-D) domain-containing protein</fullName>
    </recommendedName>
</protein>
<dbReference type="AlphaFoldDB" id="A0A072NSX6"/>
<name>A0A072NSX6_SCHAZ</name>
<dbReference type="Proteomes" id="UP000027936">
    <property type="component" value="Unassembled WGS sequence"/>
</dbReference>
<dbReference type="EMBL" id="JJRY01000029">
    <property type="protein sequence ID" value="KEF36330.1"/>
    <property type="molecule type" value="Genomic_DNA"/>
</dbReference>
<dbReference type="RefSeq" id="WP_035198454.1">
    <property type="nucleotide sequence ID" value="NZ_JJRY01000029.1"/>
</dbReference>
<reference evidence="1 2" key="1">
    <citation type="submission" date="2014-04" db="EMBL/GenBank/DDBJ databases">
        <title>Draft genome sequence of Bacillus azotoformans MEV2011, a (co-) denitrifying strain unable to grow in the presence of oxygen.</title>
        <authorList>
            <person name="Nielsen M."/>
            <person name="Schreiber L."/>
            <person name="Finster K."/>
            <person name="Schramm A."/>
        </authorList>
    </citation>
    <scope>NUCLEOTIDE SEQUENCE [LARGE SCALE GENOMIC DNA]</scope>
    <source>
        <strain evidence="1 2">MEV2011</strain>
    </source>
</reference>
<dbReference type="Gene3D" id="3.20.20.210">
    <property type="match status" value="1"/>
</dbReference>
<dbReference type="SUPFAM" id="SSF51726">
    <property type="entry name" value="UROD/MetE-like"/>
    <property type="match status" value="1"/>
</dbReference>
<accession>A0A072NSX6</accession>
<sequence length="75" mass="8216">MEGKKLFGGKAVIDGFDNRSNKLLHKGTKEEIEAFIEDIIAKAGKTGIIIGADCSIPSDIEVQRIKWVKDKVSTL</sequence>
<evidence type="ECO:0000313" key="1">
    <source>
        <dbReference type="EMBL" id="KEF36330.1"/>
    </source>
</evidence>
<proteinExistence type="predicted"/>
<gene>
    <name evidence="1" type="ORF">M670_04489</name>
</gene>
<organism evidence="1 2">
    <name type="scientific">Schinkia azotoformans MEV2011</name>
    <dbReference type="NCBI Taxonomy" id="1348973"/>
    <lineage>
        <taxon>Bacteria</taxon>
        <taxon>Bacillati</taxon>
        <taxon>Bacillota</taxon>
        <taxon>Bacilli</taxon>
        <taxon>Bacillales</taxon>
        <taxon>Bacillaceae</taxon>
        <taxon>Calidifontibacillus/Schinkia group</taxon>
        <taxon>Schinkia</taxon>
    </lineage>
</organism>
<evidence type="ECO:0008006" key="3">
    <source>
        <dbReference type="Google" id="ProtNLM"/>
    </source>
</evidence>